<protein>
    <submittedName>
        <fullName evidence="3">Uncharacterized protein</fullName>
    </submittedName>
</protein>
<sequence>MGLLSCLSCLIPPSGGEVSESGEGVQHGAIAKGQPQKQKQQPQSCPLLNANLRPYHELRGAPGAGSVGASVGASVHRVDRSSSNARLSTTTTEAKKLRRLSTTVAGSESGAALQLQRLCDLLRAKLGVSFVCVDVFGSRRPCSATLAASGCAEDLVPLAVPRLHTPADAVELRVLLPPPPITNATGASQFSPASTTWSLLGNGNNNGHNGNGTASAAASFRVTPTSPNGVLPGSAATSPAHWGAWATASGAATTAAAAATPTTAAAVASPGLLHHAASERWSCHTIPAAFPTGDRGSLGGLFVPDRSSLPAGAHSSGGSPRCPAMPRTAAAAAPCLCSTSVESLPKHIRPLASADDTELRSFWVLPLVEPPPKPGSCLLAAAACSPPATPPPGTSPCRFAAATSPLPLMAAAAGLPPALSSPVYGGGGGGPAAGASVGPWSSGAPRPVMGVLYLMGTDELLFNLPRDVVDQFCRWLSDAIAEGCLSVLADLADGLEHAATPAAAAAALGAHLTQFFSHRTQGMAEVLAYPAFLPQDAPDRAVLMLPPAAAKLLAPPHSPPPPSHSGPGTGDTGAASQPVAGGTAVSVAAALSMTEAALGPGPSTAGPAVGLPGPGAGPVECVLRSADSLTCGPLSGAAPTTRPASSFGAGGDPDGDADAEAPQLMPFNLALADTLLHLALTSAGGSKGQSLRRQARQPRTSSGAGAESSVAERLSAAASHASDGGMTNGSAYGLSGYGSSTRPSGGGATRSSRTPVGAALRAAAEAKYGDLRVLPGEPRHVFAGVVRETRALQPAGAAGAVPQQQQPPPPPYGVGLYLSISESLRPEILREIQSSLDCMLLLLANVLTATFGSDEMRPAMDDLVRRAHAVQH</sequence>
<evidence type="ECO:0000313" key="3">
    <source>
        <dbReference type="EMBL" id="KAG2489404.1"/>
    </source>
</evidence>
<feature type="region of interest" description="Disordered" evidence="1">
    <location>
        <begin position="737"/>
        <end position="756"/>
    </location>
</feature>
<dbReference type="EMBL" id="JAEHOE010000073">
    <property type="protein sequence ID" value="KAG2489404.1"/>
    <property type="molecule type" value="Genomic_DNA"/>
</dbReference>
<dbReference type="AlphaFoldDB" id="A0A835XTD9"/>
<dbReference type="OrthoDB" id="549964at2759"/>
<feature type="compositionally biased region" description="Low complexity" evidence="1">
    <location>
        <begin position="34"/>
        <end position="43"/>
    </location>
</feature>
<feature type="region of interest" description="Disordered" evidence="1">
    <location>
        <begin position="14"/>
        <end position="43"/>
    </location>
</feature>
<name>A0A835XTD9_9CHLO</name>
<keyword evidence="4" id="KW-1185">Reference proteome</keyword>
<gene>
    <name evidence="3" type="ORF">HYH03_012044</name>
</gene>
<keyword evidence="2" id="KW-0732">Signal</keyword>
<organism evidence="3 4">
    <name type="scientific">Edaphochlamys debaryana</name>
    <dbReference type="NCBI Taxonomy" id="47281"/>
    <lineage>
        <taxon>Eukaryota</taxon>
        <taxon>Viridiplantae</taxon>
        <taxon>Chlorophyta</taxon>
        <taxon>core chlorophytes</taxon>
        <taxon>Chlorophyceae</taxon>
        <taxon>CS clade</taxon>
        <taxon>Chlamydomonadales</taxon>
        <taxon>Chlamydomonadales incertae sedis</taxon>
        <taxon>Edaphochlamys</taxon>
    </lineage>
</organism>
<evidence type="ECO:0000256" key="2">
    <source>
        <dbReference type="SAM" id="SignalP"/>
    </source>
</evidence>
<feature type="signal peptide" evidence="2">
    <location>
        <begin position="1"/>
        <end position="16"/>
    </location>
</feature>
<feature type="compositionally biased region" description="Low complexity" evidence="1">
    <location>
        <begin position="701"/>
        <end position="712"/>
    </location>
</feature>
<evidence type="ECO:0000256" key="1">
    <source>
        <dbReference type="SAM" id="MobiDB-lite"/>
    </source>
</evidence>
<feature type="region of interest" description="Disordered" evidence="1">
    <location>
        <begin position="552"/>
        <end position="579"/>
    </location>
</feature>
<reference evidence="3" key="1">
    <citation type="journal article" date="2020" name="bioRxiv">
        <title>Comparative genomics of Chlamydomonas.</title>
        <authorList>
            <person name="Craig R.J."/>
            <person name="Hasan A.R."/>
            <person name="Ness R.W."/>
            <person name="Keightley P.D."/>
        </authorList>
    </citation>
    <scope>NUCLEOTIDE SEQUENCE</scope>
    <source>
        <strain evidence="3">CCAP 11/70</strain>
    </source>
</reference>
<feature type="compositionally biased region" description="Low complexity" evidence="1">
    <location>
        <begin position="14"/>
        <end position="24"/>
    </location>
</feature>
<evidence type="ECO:0000313" key="4">
    <source>
        <dbReference type="Proteomes" id="UP000612055"/>
    </source>
</evidence>
<feature type="region of interest" description="Disordered" evidence="1">
    <location>
        <begin position="634"/>
        <end position="661"/>
    </location>
</feature>
<feature type="chain" id="PRO_5032888178" evidence="2">
    <location>
        <begin position="17"/>
        <end position="872"/>
    </location>
</feature>
<proteinExistence type="predicted"/>
<feature type="region of interest" description="Disordered" evidence="1">
    <location>
        <begin position="683"/>
        <end position="727"/>
    </location>
</feature>
<feature type="compositionally biased region" description="Polar residues" evidence="1">
    <location>
        <begin position="688"/>
        <end position="700"/>
    </location>
</feature>
<comment type="caution">
    <text evidence="3">The sequence shown here is derived from an EMBL/GenBank/DDBJ whole genome shotgun (WGS) entry which is preliminary data.</text>
</comment>
<dbReference type="Proteomes" id="UP000612055">
    <property type="component" value="Unassembled WGS sequence"/>
</dbReference>
<accession>A0A835XTD9</accession>